<comment type="caution">
    <text evidence="7">The sequence shown here is derived from an EMBL/GenBank/DDBJ whole genome shotgun (WGS) entry which is preliminary data.</text>
</comment>
<feature type="transmembrane region" description="Helical" evidence="6">
    <location>
        <begin position="85"/>
        <end position="106"/>
    </location>
</feature>
<dbReference type="GO" id="GO:0005886">
    <property type="term" value="C:plasma membrane"/>
    <property type="evidence" value="ECO:0007669"/>
    <property type="project" value="UniProtKB-SubCell"/>
</dbReference>
<feature type="transmembrane region" description="Helical" evidence="6">
    <location>
        <begin position="326"/>
        <end position="349"/>
    </location>
</feature>
<feature type="transmembrane region" description="Helical" evidence="6">
    <location>
        <begin position="168"/>
        <end position="190"/>
    </location>
</feature>
<dbReference type="AlphaFoldDB" id="A0A1G2HIE2"/>
<feature type="transmembrane region" description="Helical" evidence="6">
    <location>
        <begin position="112"/>
        <end position="131"/>
    </location>
</feature>
<dbReference type="Proteomes" id="UP000176770">
    <property type="component" value="Unassembled WGS sequence"/>
</dbReference>
<dbReference type="CDD" id="cd13128">
    <property type="entry name" value="MATE_Wzx_like"/>
    <property type="match status" value="1"/>
</dbReference>
<comment type="subcellular location">
    <subcellularLocation>
        <location evidence="1">Cell membrane</location>
        <topology evidence="1">Multi-pass membrane protein</topology>
    </subcellularLocation>
</comment>
<dbReference type="PANTHER" id="PTHR30250">
    <property type="entry name" value="PST FAMILY PREDICTED COLANIC ACID TRANSPORTER"/>
    <property type="match status" value="1"/>
</dbReference>
<gene>
    <name evidence="7" type="ORF">A3F94_02880</name>
</gene>
<evidence type="ECO:0000256" key="2">
    <source>
        <dbReference type="ARBA" id="ARBA00022475"/>
    </source>
</evidence>
<keyword evidence="2" id="KW-1003">Cell membrane</keyword>
<feature type="transmembrane region" description="Helical" evidence="6">
    <location>
        <begin position="291"/>
        <end position="314"/>
    </location>
</feature>
<dbReference type="EMBL" id="MHOK01000005">
    <property type="protein sequence ID" value="OGZ62247.1"/>
    <property type="molecule type" value="Genomic_DNA"/>
</dbReference>
<feature type="transmembrane region" description="Helical" evidence="6">
    <location>
        <begin position="211"/>
        <end position="227"/>
    </location>
</feature>
<sequence>MLRKITLNTIASSLGKVLGGGISLVILGFITRSLGVFGFGQYATGVAYLSTFQILADLGLYSLLTKEISQKPEQEKQLVGQFFTLRLIVAVFFMALASVLVFLFPYSRELKLGIVFASSAFVMLSLTQLFLGVFQKYLQVYKAAFAEVLGRVVQLGFVWFFFVRGGGLFHYLSAVLAGVFVIFVVDLVFVRRLVPFKVTFRNLEWRRIIKTTYPIAISIIFTLLYFKSDTLLLSIIKTQEEVGTYNVAYKILEVLIFFPAAFVGLLLPILSRYAKENKEKFSHLLSRLVELIFTVTLTAVVCGVLLSYSIVNFIGGTEFLPSGLPLQILFIATGIIFLATLFGNSVVALDLQKKAMWAYVAGFIFNFVANLIFIPKYSYLGASWTTVATELLVFIYIVYIVRTKTKFSISFSVLFRAVLVATVVGGFVFYAIADIQTPLGANRFMRVFVFGVGIFIASSYLLRLHKILPSNLLSKTDQQLD</sequence>
<dbReference type="Pfam" id="PF01943">
    <property type="entry name" value="Polysacc_synt"/>
    <property type="match status" value="1"/>
</dbReference>
<name>A0A1G2HIE2_9BACT</name>
<keyword evidence="5 6" id="KW-0472">Membrane</keyword>
<evidence type="ECO:0000256" key="1">
    <source>
        <dbReference type="ARBA" id="ARBA00004651"/>
    </source>
</evidence>
<evidence type="ECO:0000256" key="6">
    <source>
        <dbReference type="SAM" id="Phobius"/>
    </source>
</evidence>
<evidence type="ECO:0000313" key="7">
    <source>
        <dbReference type="EMBL" id="OGZ62247.1"/>
    </source>
</evidence>
<evidence type="ECO:0000256" key="4">
    <source>
        <dbReference type="ARBA" id="ARBA00022989"/>
    </source>
</evidence>
<organism evidence="7 8">
    <name type="scientific">Candidatus Spechtbacteria bacterium RIFCSPLOWO2_12_FULL_38_22</name>
    <dbReference type="NCBI Taxonomy" id="1802165"/>
    <lineage>
        <taxon>Bacteria</taxon>
        <taxon>Candidatus Spechtiibacteriota</taxon>
    </lineage>
</organism>
<protein>
    <submittedName>
        <fullName evidence="7">Uncharacterized protein</fullName>
    </submittedName>
</protein>
<feature type="transmembrane region" description="Helical" evidence="6">
    <location>
        <begin position="381"/>
        <end position="401"/>
    </location>
</feature>
<feature type="transmembrane region" description="Helical" evidence="6">
    <location>
        <begin position="413"/>
        <end position="432"/>
    </location>
</feature>
<feature type="transmembrane region" description="Helical" evidence="6">
    <location>
        <begin position="7"/>
        <end position="30"/>
    </location>
</feature>
<feature type="transmembrane region" description="Helical" evidence="6">
    <location>
        <begin position="42"/>
        <end position="64"/>
    </location>
</feature>
<dbReference type="PANTHER" id="PTHR30250:SF11">
    <property type="entry name" value="O-ANTIGEN TRANSPORTER-RELATED"/>
    <property type="match status" value="1"/>
</dbReference>
<feature type="transmembrane region" description="Helical" evidence="6">
    <location>
        <begin position="247"/>
        <end position="270"/>
    </location>
</feature>
<proteinExistence type="predicted"/>
<accession>A0A1G2HIE2</accession>
<dbReference type="InterPro" id="IPR002797">
    <property type="entry name" value="Polysacc_synth"/>
</dbReference>
<evidence type="ECO:0000313" key="8">
    <source>
        <dbReference type="Proteomes" id="UP000176770"/>
    </source>
</evidence>
<dbReference type="InterPro" id="IPR050833">
    <property type="entry name" value="Poly_Biosynth_Transport"/>
</dbReference>
<evidence type="ECO:0000256" key="5">
    <source>
        <dbReference type="ARBA" id="ARBA00023136"/>
    </source>
</evidence>
<reference evidence="7 8" key="1">
    <citation type="journal article" date="2016" name="Nat. Commun.">
        <title>Thousands of microbial genomes shed light on interconnected biogeochemical processes in an aquifer system.</title>
        <authorList>
            <person name="Anantharaman K."/>
            <person name="Brown C.T."/>
            <person name="Hug L.A."/>
            <person name="Sharon I."/>
            <person name="Castelle C.J."/>
            <person name="Probst A.J."/>
            <person name="Thomas B.C."/>
            <person name="Singh A."/>
            <person name="Wilkins M.J."/>
            <person name="Karaoz U."/>
            <person name="Brodie E.L."/>
            <person name="Williams K.H."/>
            <person name="Hubbard S.S."/>
            <person name="Banfield J.F."/>
        </authorList>
    </citation>
    <scope>NUCLEOTIDE SEQUENCE [LARGE SCALE GENOMIC DNA]</scope>
</reference>
<keyword evidence="4 6" id="KW-1133">Transmembrane helix</keyword>
<feature type="transmembrane region" description="Helical" evidence="6">
    <location>
        <begin position="356"/>
        <end position="375"/>
    </location>
</feature>
<dbReference type="STRING" id="1802165.A3F94_02880"/>
<feature type="transmembrane region" description="Helical" evidence="6">
    <location>
        <begin position="444"/>
        <end position="462"/>
    </location>
</feature>
<keyword evidence="3 6" id="KW-0812">Transmembrane</keyword>
<feature type="transmembrane region" description="Helical" evidence="6">
    <location>
        <begin position="143"/>
        <end position="162"/>
    </location>
</feature>
<evidence type="ECO:0000256" key="3">
    <source>
        <dbReference type="ARBA" id="ARBA00022692"/>
    </source>
</evidence>